<name>A0A1V9ZCP6_9STRA</name>
<dbReference type="SUPFAM" id="SSF56112">
    <property type="entry name" value="Protein kinase-like (PK-like)"/>
    <property type="match status" value="1"/>
</dbReference>
<keyword evidence="6" id="KW-0067">ATP-binding</keyword>
<dbReference type="EMBL" id="JNBS01002037">
    <property type="protein sequence ID" value="OQR95776.1"/>
    <property type="molecule type" value="Genomic_DNA"/>
</dbReference>
<evidence type="ECO:0000313" key="12">
    <source>
        <dbReference type="Proteomes" id="UP000243217"/>
    </source>
</evidence>
<evidence type="ECO:0000256" key="4">
    <source>
        <dbReference type="ARBA" id="ARBA00022741"/>
    </source>
</evidence>
<keyword evidence="2" id="KW-0723">Serine/threonine-protein kinase</keyword>
<feature type="domain" description="Protein kinase" evidence="10">
    <location>
        <begin position="1"/>
        <end position="459"/>
    </location>
</feature>
<gene>
    <name evidence="11" type="ORF">THRCLA_07577</name>
</gene>
<dbReference type="AlphaFoldDB" id="A0A1V9ZCP6"/>
<dbReference type="Pfam" id="PF00069">
    <property type="entry name" value="Pkinase"/>
    <property type="match status" value="1"/>
</dbReference>
<comment type="catalytic activity">
    <reaction evidence="8">
        <text>L-seryl-[protein] + ATP = O-phospho-L-seryl-[protein] + ADP + H(+)</text>
        <dbReference type="Rhea" id="RHEA:17989"/>
        <dbReference type="Rhea" id="RHEA-COMP:9863"/>
        <dbReference type="Rhea" id="RHEA-COMP:11604"/>
        <dbReference type="ChEBI" id="CHEBI:15378"/>
        <dbReference type="ChEBI" id="CHEBI:29999"/>
        <dbReference type="ChEBI" id="CHEBI:30616"/>
        <dbReference type="ChEBI" id="CHEBI:83421"/>
        <dbReference type="ChEBI" id="CHEBI:456216"/>
        <dbReference type="EC" id="2.7.11.1"/>
    </reaction>
</comment>
<accession>A0A1V9ZCP6</accession>
<dbReference type="PANTHER" id="PTHR47634">
    <property type="entry name" value="PROTEIN KINASE DOMAIN-CONTAINING PROTEIN-RELATED"/>
    <property type="match status" value="1"/>
</dbReference>
<evidence type="ECO:0000259" key="10">
    <source>
        <dbReference type="PROSITE" id="PS50011"/>
    </source>
</evidence>
<dbReference type="EC" id="2.7.11.1" evidence="1"/>
<evidence type="ECO:0000256" key="2">
    <source>
        <dbReference type="ARBA" id="ARBA00022527"/>
    </source>
</evidence>
<dbReference type="SMART" id="SM00220">
    <property type="entry name" value="S_TKc"/>
    <property type="match status" value="1"/>
</dbReference>
<dbReference type="Gene3D" id="1.10.510.10">
    <property type="entry name" value="Transferase(Phosphotransferase) domain 1"/>
    <property type="match status" value="2"/>
</dbReference>
<dbReference type="PROSITE" id="PS50011">
    <property type="entry name" value="PROTEIN_KINASE_DOM"/>
    <property type="match status" value="1"/>
</dbReference>
<dbReference type="GO" id="GO:0005524">
    <property type="term" value="F:ATP binding"/>
    <property type="evidence" value="ECO:0007669"/>
    <property type="project" value="UniProtKB-KW"/>
</dbReference>
<comment type="caution">
    <text evidence="11">The sequence shown here is derived from an EMBL/GenBank/DDBJ whole genome shotgun (WGS) entry which is preliminary data.</text>
</comment>
<dbReference type="OrthoDB" id="2649at2759"/>
<feature type="region of interest" description="Disordered" evidence="9">
    <location>
        <begin position="41"/>
        <end position="78"/>
    </location>
</feature>
<comment type="catalytic activity">
    <reaction evidence="7">
        <text>L-threonyl-[protein] + ATP = O-phospho-L-threonyl-[protein] + ADP + H(+)</text>
        <dbReference type="Rhea" id="RHEA:46608"/>
        <dbReference type="Rhea" id="RHEA-COMP:11060"/>
        <dbReference type="Rhea" id="RHEA-COMP:11605"/>
        <dbReference type="ChEBI" id="CHEBI:15378"/>
        <dbReference type="ChEBI" id="CHEBI:30013"/>
        <dbReference type="ChEBI" id="CHEBI:30616"/>
        <dbReference type="ChEBI" id="CHEBI:61977"/>
        <dbReference type="ChEBI" id="CHEBI:456216"/>
        <dbReference type="EC" id="2.7.11.1"/>
    </reaction>
</comment>
<evidence type="ECO:0000256" key="3">
    <source>
        <dbReference type="ARBA" id="ARBA00022679"/>
    </source>
</evidence>
<keyword evidence="3" id="KW-0808">Transferase</keyword>
<dbReference type="Proteomes" id="UP000243217">
    <property type="component" value="Unassembled WGS sequence"/>
</dbReference>
<evidence type="ECO:0000256" key="7">
    <source>
        <dbReference type="ARBA" id="ARBA00047899"/>
    </source>
</evidence>
<evidence type="ECO:0000313" key="11">
    <source>
        <dbReference type="EMBL" id="OQR95776.1"/>
    </source>
</evidence>
<dbReference type="FunFam" id="1.10.510.10:FF:000339">
    <property type="entry name" value="Serine/threonine-protein kinase SRPK-like protein"/>
    <property type="match status" value="1"/>
</dbReference>
<keyword evidence="4" id="KW-0547">Nucleotide-binding</keyword>
<dbReference type="GO" id="GO:0004674">
    <property type="term" value="F:protein serine/threonine kinase activity"/>
    <property type="evidence" value="ECO:0007669"/>
    <property type="project" value="UniProtKB-KW"/>
</dbReference>
<protein>
    <recommendedName>
        <fullName evidence="1">non-specific serine/threonine protein kinase</fullName>
        <ecNumber evidence="1">2.7.11.1</ecNumber>
    </recommendedName>
</protein>
<dbReference type="STRING" id="74557.A0A1V9ZCP6"/>
<proteinExistence type="predicted"/>
<dbReference type="GO" id="GO:0000245">
    <property type="term" value="P:spliceosomal complex assembly"/>
    <property type="evidence" value="ECO:0007669"/>
    <property type="project" value="TreeGrafter"/>
</dbReference>
<keyword evidence="5 11" id="KW-0418">Kinase</keyword>
<dbReference type="InterPro" id="IPR008271">
    <property type="entry name" value="Ser/Thr_kinase_AS"/>
</dbReference>
<dbReference type="InterPro" id="IPR000719">
    <property type="entry name" value="Prot_kinase_dom"/>
</dbReference>
<feature type="compositionally biased region" description="Basic and acidic residues" evidence="9">
    <location>
        <begin position="44"/>
        <end position="57"/>
    </location>
</feature>
<dbReference type="InterPro" id="IPR051334">
    <property type="entry name" value="SRPK"/>
</dbReference>
<dbReference type="PANTHER" id="PTHR47634:SF9">
    <property type="entry name" value="PROTEIN KINASE DOMAIN-CONTAINING PROTEIN-RELATED"/>
    <property type="match status" value="1"/>
</dbReference>
<evidence type="ECO:0000256" key="8">
    <source>
        <dbReference type="ARBA" id="ARBA00048679"/>
    </source>
</evidence>
<organism evidence="11 12">
    <name type="scientific">Thraustotheca clavata</name>
    <dbReference type="NCBI Taxonomy" id="74557"/>
    <lineage>
        <taxon>Eukaryota</taxon>
        <taxon>Sar</taxon>
        <taxon>Stramenopiles</taxon>
        <taxon>Oomycota</taxon>
        <taxon>Saprolegniomycetes</taxon>
        <taxon>Saprolegniales</taxon>
        <taxon>Achlyaceae</taxon>
        <taxon>Thraustotheca</taxon>
    </lineage>
</organism>
<dbReference type="InterPro" id="IPR011009">
    <property type="entry name" value="Kinase-like_dom_sf"/>
</dbReference>
<keyword evidence="12" id="KW-1185">Reference proteome</keyword>
<evidence type="ECO:0000256" key="6">
    <source>
        <dbReference type="ARBA" id="ARBA00022840"/>
    </source>
</evidence>
<sequence>MLEGMAFLHDECKIIHTDLKPENVLLVEPLLKMPKLPKLKTTKATKDDANLTAEERKKLKKKNKRKKQKQKKEGVATPKEDVVAQKEVVVAQEETELVEKVAQLTLDQPTFEDPFLKHDVQGEILAKPKEMKKQLQEFLVDARTSRNYTIPSDFAMRIMILAPPQFMSNAIGVPNRVYRFKLRIPTEAAKRIPVRLYSTDAANKYNAFAAAVNGSASNVPQADLWRFELDSRYMASICSFFEPLLGIALVNISKQAPYVAEGFHYSYLTTEQILQGIALSTPRPLLKISERCGMWQHAAEERFKEQLVNVPKFDVKIADLGNACWTYKHFTQDIQTRQYRSPEVLLGQNYDQSTDMWSMACFIFELATGELLFDPKSGKNYSRDEDHLAQMIELLGKMPKSFATSGKYCKDYFNRKGELKKISNLKFWALKDVLIEKYELAPQEAEEFAAFLQAMMKFIPCIQTCDGSRNFEPSMAELGVDIFTSY</sequence>
<dbReference type="PROSITE" id="PS00108">
    <property type="entry name" value="PROTEIN_KINASE_ST"/>
    <property type="match status" value="1"/>
</dbReference>
<evidence type="ECO:0000256" key="1">
    <source>
        <dbReference type="ARBA" id="ARBA00012513"/>
    </source>
</evidence>
<evidence type="ECO:0000256" key="9">
    <source>
        <dbReference type="SAM" id="MobiDB-lite"/>
    </source>
</evidence>
<evidence type="ECO:0000256" key="5">
    <source>
        <dbReference type="ARBA" id="ARBA00022777"/>
    </source>
</evidence>
<feature type="compositionally biased region" description="Basic residues" evidence="9">
    <location>
        <begin position="58"/>
        <end position="70"/>
    </location>
</feature>
<dbReference type="GO" id="GO:0050684">
    <property type="term" value="P:regulation of mRNA processing"/>
    <property type="evidence" value="ECO:0007669"/>
    <property type="project" value="TreeGrafter"/>
</dbReference>
<reference evidence="11 12" key="1">
    <citation type="journal article" date="2014" name="Genome Biol. Evol.">
        <title>The secreted proteins of Achlya hypogyna and Thraustotheca clavata identify the ancestral oomycete secretome and reveal gene acquisitions by horizontal gene transfer.</title>
        <authorList>
            <person name="Misner I."/>
            <person name="Blouin N."/>
            <person name="Leonard G."/>
            <person name="Richards T.A."/>
            <person name="Lane C.E."/>
        </authorList>
    </citation>
    <scope>NUCLEOTIDE SEQUENCE [LARGE SCALE GENOMIC DNA]</scope>
    <source>
        <strain evidence="11 12">ATCC 34112</strain>
    </source>
</reference>